<keyword evidence="1" id="KW-0732">Signal</keyword>
<dbReference type="OrthoDB" id="2414008at2759"/>
<accession>A0A9N8ZN75</accession>
<organism evidence="2 3">
    <name type="scientific">Paraglomus brasilianum</name>
    <dbReference type="NCBI Taxonomy" id="144538"/>
    <lineage>
        <taxon>Eukaryota</taxon>
        <taxon>Fungi</taxon>
        <taxon>Fungi incertae sedis</taxon>
        <taxon>Mucoromycota</taxon>
        <taxon>Glomeromycotina</taxon>
        <taxon>Glomeromycetes</taxon>
        <taxon>Paraglomerales</taxon>
        <taxon>Paraglomeraceae</taxon>
        <taxon>Paraglomus</taxon>
    </lineage>
</organism>
<protein>
    <submittedName>
        <fullName evidence="2">851_t:CDS:1</fullName>
    </submittedName>
</protein>
<proteinExistence type="predicted"/>
<sequence>MKIFTLVLVLAAVTLASATTSQLQRRSDLANSRFIQSTNLTNYETCDSGYYLCTDGEGGCCPNGSSCLPGYKCSSGGSGSSGGSSSKSNTLSIELLTTAIAILFYMFGHM</sequence>
<reference evidence="2" key="1">
    <citation type="submission" date="2021-06" db="EMBL/GenBank/DDBJ databases">
        <authorList>
            <person name="Kallberg Y."/>
            <person name="Tangrot J."/>
            <person name="Rosling A."/>
        </authorList>
    </citation>
    <scope>NUCLEOTIDE SEQUENCE</scope>
    <source>
        <strain evidence="2">BR232B</strain>
    </source>
</reference>
<evidence type="ECO:0000313" key="3">
    <source>
        <dbReference type="Proteomes" id="UP000789739"/>
    </source>
</evidence>
<dbReference type="EMBL" id="CAJVPI010000212">
    <property type="protein sequence ID" value="CAG8501581.1"/>
    <property type="molecule type" value="Genomic_DNA"/>
</dbReference>
<evidence type="ECO:0000256" key="1">
    <source>
        <dbReference type="SAM" id="SignalP"/>
    </source>
</evidence>
<keyword evidence="3" id="KW-1185">Reference proteome</keyword>
<gene>
    <name evidence="2" type="ORF">PBRASI_LOCUS2635</name>
</gene>
<comment type="caution">
    <text evidence="2">The sequence shown here is derived from an EMBL/GenBank/DDBJ whole genome shotgun (WGS) entry which is preliminary data.</text>
</comment>
<dbReference type="Proteomes" id="UP000789739">
    <property type="component" value="Unassembled WGS sequence"/>
</dbReference>
<name>A0A9N8ZN75_9GLOM</name>
<feature type="chain" id="PRO_5040129816" evidence="1">
    <location>
        <begin position="19"/>
        <end position="110"/>
    </location>
</feature>
<evidence type="ECO:0000313" key="2">
    <source>
        <dbReference type="EMBL" id="CAG8501581.1"/>
    </source>
</evidence>
<feature type="signal peptide" evidence="1">
    <location>
        <begin position="1"/>
        <end position="18"/>
    </location>
</feature>
<dbReference type="AlphaFoldDB" id="A0A9N8ZN75"/>